<dbReference type="EMBL" id="PEDF01000023">
    <property type="protein sequence ID" value="RFZ46361.1"/>
    <property type="molecule type" value="Genomic_DNA"/>
</dbReference>
<keyword evidence="1" id="KW-0732">Signal</keyword>
<dbReference type="Pfam" id="PF02225">
    <property type="entry name" value="PA"/>
    <property type="match status" value="1"/>
</dbReference>
<protein>
    <submittedName>
        <fullName evidence="4">Aminopeptidase S</fullName>
        <ecNumber evidence="4">3.4.11.24</ecNumber>
    </submittedName>
</protein>
<dbReference type="InterPro" id="IPR045175">
    <property type="entry name" value="M28_fam"/>
</dbReference>
<sequence precursor="true">MIRATVLRFGATLALACALAGCAAPKSLPPTAAPALSRDLAAKVTGDGMFAHLRALQTVADSNGGNRATGTPGYDASVDYVVKALKAKGFEVTTPEFQRLYTVSEGKPTLTVAGRSYSVDQASLLVQTPPGGLAGPPVRPSRSDGCAVADYPPALPDNAIAVVDDTGCSVVDKHNSAVAKGAAGLIVISAAQDRGSSANLFGPGYYNQLKVPVAVVGASGAAALAHTNAPIRLVLDTENIQIKSRNVLAQTKTGTPDEVVMVGARLDSPPGSPGINSAGSGVAAVLETALQLGPLPPVTNAVRFAFWGDGINGAMDYVFGMDSEGLNSIALYLNFDMLGSPNAGYFTDDGDQSGLPGTGVRSADVPEGSAAIERTLAGYLNLAGKRPADMPLSIRSDYHPFLVAGVPIGGMTTGASQTKTTVQARLWGGQAGVAFDPQYLSVGDTVDNINRQALEVMGSGVAFAVGAYAESIRGVNGVTPHDKRHRARVS</sequence>
<evidence type="ECO:0000259" key="2">
    <source>
        <dbReference type="Pfam" id="PF02225"/>
    </source>
</evidence>
<feature type="domain" description="PA" evidence="2">
    <location>
        <begin position="135"/>
        <end position="223"/>
    </location>
</feature>
<evidence type="ECO:0000313" key="4">
    <source>
        <dbReference type="EMBL" id="RFZ46361.1"/>
    </source>
</evidence>
<dbReference type="AlphaFoldDB" id="A0A3E2N0S8"/>
<dbReference type="PANTHER" id="PTHR12147:SF26">
    <property type="entry name" value="PEPTIDASE M28 DOMAIN-CONTAINING PROTEIN"/>
    <property type="match status" value="1"/>
</dbReference>
<feature type="chain" id="PRO_5038360991" evidence="1">
    <location>
        <begin position="24"/>
        <end position="490"/>
    </location>
</feature>
<dbReference type="InterPro" id="IPR007484">
    <property type="entry name" value="Peptidase_M28"/>
</dbReference>
<dbReference type="SUPFAM" id="SSF53187">
    <property type="entry name" value="Zn-dependent exopeptidases"/>
    <property type="match status" value="1"/>
</dbReference>
<evidence type="ECO:0000256" key="1">
    <source>
        <dbReference type="SAM" id="SignalP"/>
    </source>
</evidence>
<keyword evidence="4" id="KW-0645">Protease</keyword>
<dbReference type="PROSITE" id="PS51257">
    <property type="entry name" value="PROKAR_LIPOPROTEIN"/>
    <property type="match status" value="1"/>
</dbReference>
<proteinExistence type="predicted"/>
<feature type="signal peptide" evidence="1">
    <location>
        <begin position="1"/>
        <end position="23"/>
    </location>
</feature>
<dbReference type="EC" id="3.4.11.24" evidence="4"/>
<dbReference type="Proteomes" id="UP000257451">
    <property type="component" value="Unassembled WGS sequence"/>
</dbReference>
<dbReference type="Pfam" id="PF04389">
    <property type="entry name" value="Peptidase_M28"/>
    <property type="match status" value="1"/>
</dbReference>
<dbReference type="GO" id="GO:0008235">
    <property type="term" value="F:metalloexopeptidase activity"/>
    <property type="evidence" value="ECO:0007669"/>
    <property type="project" value="InterPro"/>
</dbReference>
<feature type="domain" description="Peptidase M28" evidence="3">
    <location>
        <begin position="246"/>
        <end position="462"/>
    </location>
</feature>
<dbReference type="RefSeq" id="WP_117388848.1">
    <property type="nucleotide sequence ID" value="NZ_BQLA01000092.1"/>
</dbReference>
<dbReference type="Gene3D" id="3.40.630.10">
    <property type="entry name" value="Zn peptidases"/>
    <property type="match status" value="2"/>
</dbReference>
<organism evidence="4 5">
    <name type="scientific">Mycobacterium marinum</name>
    <dbReference type="NCBI Taxonomy" id="1781"/>
    <lineage>
        <taxon>Bacteria</taxon>
        <taxon>Bacillati</taxon>
        <taxon>Actinomycetota</taxon>
        <taxon>Actinomycetes</taxon>
        <taxon>Mycobacteriales</taxon>
        <taxon>Mycobacteriaceae</taxon>
        <taxon>Mycobacterium</taxon>
        <taxon>Mycobacterium ulcerans group</taxon>
    </lineage>
</organism>
<dbReference type="PANTHER" id="PTHR12147">
    <property type="entry name" value="METALLOPEPTIDASE M28 FAMILY MEMBER"/>
    <property type="match status" value="1"/>
</dbReference>
<evidence type="ECO:0000259" key="3">
    <source>
        <dbReference type="Pfam" id="PF04389"/>
    </source>
</evidence>
<reference evidence="4 5" key="1">
    <citation type="journal article" date="2018" name="Sci. Rep.">
        <title>Extensive genomic diversity among Mycobacterium marinum strains revealed by whole genome sequencing.</title>
        <authorList>
            <person name="Das S."/>
            <person name="Pettersson B.M."/>
            <person name="Behra P.R."/>
            <person name="Mallick A."/>
            <person name="Cheramie M."/>
            <person name="Ramesh M."/>
            <person name="Shirreff L."/>
            <person name="DuCote T."/>
            <person name="Dasgupta S."/>
            <person name="Ennis D.G."/>
            <person name="Kirsebom L.A."/>
        </authorList>
    </citation>
    <scope>NUCLEOTIDE SEQUENCE [LARGE SCALE GENOMIC DNA]</scope>
    <source>
        <strain evidence="4 5">Davis1</strain>
    </source>
</reference>
<dbReference type="InterPro" id="IPR003137">
    <property type="entry name" value="PA_domain"/>
</dbReference>
<comment type="caution">
    <text evidence="4">The sequence shown here is derived from an EMBL/GenBank/DDBJ whole genome shotgun (WGS) entry which is preliminary data.</text>
</comment>
<gene>
    <name evidence="4" type="ORF">DAVIS_00875</name>
</gene>
<accession>A0A3E2N0S8</accession>
<dbReference type="GO" id="GO:0004177">
    <property type="term" value="F:aminopeptidase activity"/>
    <property type="evidence" value="ECO:0007669"/>
    <property type="project" value="UniProtKB-KW"/>
</dbReference>
<name>A0A3E2N0S8_MYCMR</name>
<dbReference type="GO" id="GO:0006508">
    <property type="term" value="P:proteolysis"/>
    <property type="evidence" value="ECO:0007669"/>
    <property type="project" value="InterPro"/>
</dbReference>
<keyword evidence="4" id="KW-0031">Aminopeptidase</keyword>
<keyword evidence="4" id="KW-0378">Hydrolase</keyword>
<evidence type="ECO:0000313" key="5">
    <source>
        <dbReference type="Proteomes" id="UP000257451"/>
    </source>
</evidence>